<feature type="transmembrane region" description="Helical" evidence="5">
    <location>
        <begin position="95"/>
        <end position="114"/>
    </location>
</feature>
<keyword evidence="7" id="KW-0762">Sugar transport</keyword>
<reference evidence="7" key="1">
    <citation type="journal article" date="2017" name="Front. Cell. Infect. Microbiol.">
        <title>The Distinct Transcriptional Response of the Midgut of Amblyomma sculptum and Amblyomma aureolatum Ticks to Rickettsia rickettsii Correlates to Their Differences in Susceptibility to Infection.</title>
        <authorList>
            <person name="Martins L.A."/>
            <person name="Galletti M.F.B.M."/>
            <person name="Ribeiro J.M."/>
            <person name="Fujita A."/>
            <person name="Costa F.B."/>
            <person name="Labruna M.B."/>
            <person name="Daffre S."/>
            <person name="Fogaca A.C."/>
        </authorList>
    </citation>
    <scope>NUCLEOTIDE SEQUENCE</scope>
</reference>
<feature type="transmembrane region" description="Helical" evidence="5">
    <location>
        <begin position="438"/>
        <end position="458"/>
    </location>
</feature>
<dbReference type="EMBL" id="GFAC01002257">
    <property type="protein sequence ID" value="JAT96931.1"/>
    <property type="molecule type" value="mRNA"/>
</dbReference>
<evidence type="ECO:0000256" key="2">
    <source>
        <dbReference type="ARBA" id="ARBA00022692"/>
    </source>
</evidence>
<dbReference type="InterPro" id="IPR005828">
    <property type="entry name" value="MFS_sugar_transport-like"/>
</dbReference>
<dbReference type="CDD" id="cd17317">
    <property type="entry name" value="MFS_SLC22"/>
    <property type="match status" value="1"/>
</dbReference>
<feature type="transmembrane region" description="Helical" evidence="5">
    <location>
        <begin position="20"/>
        <end position="41"/>
    </location>
</feature>
<protein>
    <submittedName>
        <fullName evidence="7">Putative sugar transporter</fullName>
    </submittedName>
</protein>
<dbReference type="SUPFAM" id="SSF103473">
    <property type="entry name" value="MFS general substrate transporter"/>
    <property type="match status" value="1"/>
</dbReference>
<dbReference type="AlphaFoldDB" id="A0A1E1XCU6"/>
<organism evidence="7">
    <name type="scientific">Amblyomma aureolatum</name>
    <dbReference type="NCBI Taxonomy" id="187763"/>
    <lineage>
        <taxon>Eukaryota</taxon>
        <taxon>Metazoa</taxon>
        <taxon>Ecdysozoa</taxon>
        <taxon>Arthropoda</taxon>
        <taxon>Chelicerata</taxon>
        <taxon>Arachnida</taxon>
        <taxon>Acari</taxon>
        <taxon>Parasitiformes</taxon>
        <taxon>Ixodida</taxon>
        <taxon>Ixodoidea</taxon>
        <taxon>Ixodidae</taxon>
        <taxon>Amblyomminae</taxon>
        <taxon>Amblyomma</taxon>
    </lineage>
</organism>
<evidence type="ECO:0000256" key="4">
    <source>
        <dbReference type="ARBA" id="ARBA00023136"/>
    </source>
</evidence>
<sequence length="524" mass="56983">MDIDQVFHLVGEIGPQQILYFTYTAIIGGLFVSGEMLQIVFTGAKPEFQCWNGSKPSTAGCDANGQCEYPHYTSRFTSLPTEWDLICNKEYLVKMVQAVFMAGVMLGAFVFGYISDRFGRRRTMPFTAIAMSAMTFFGAFAPSLALHVACRFFAGMTTAAVALVSFVLMTELVGPSKRALLGTLFPAVFSVGIGLHAALAYAITDWRHYSIATALLSALFIPLALLLPESPRWLLLHGQRAQARQVLLDIALRNGRVHCLPRTWDLQEPKVHHKGSNPVTLFTSRTLRIRTLIQIFLWLVNGITYYALTMAAGDMGGNLYISTALSGLIELPGYLLSAFLLSYVGRRNSLCAVMLIGSGASIALQFAGHFHYTTALRNILSLAAKMCISMSFAIIYVYSAELLPTIVRNVGMGIVSVAARIGGILSPFVSLLDNLIPGLQFTVLGAIMLLTGLSALALPETLGHHLPETIEEIEDEDKRPLLSPTTSGVFTRVSVDEGIAEAAASSSEDELYSVHQRPAVSYSS</sequence>
<feature type="transmembrane region" description="Helical" evidence="5">
    <location>
        <begin position="152"/>
        <end position="173"/>
    </location>
</feature>
<keyword evidence="7" id="KW-0813">Transport</keyword>
<feature type="transmembrane region" description="Helical" evidence="5">
    <location>
        <begin position="319"/>
        <end position="343"/>
    </location>
</feature>
<feature type="transmembrane region" description="Helical" evidence="5">
    <location>
        <begin position="126"/>
        <end position="146"/>
    </location>
</feature>
<dbReference type="PANTHER" id="PTHR24064">
    <property type="entry name" value="SOLUTE CARRIER FAMILY 22 MEMBER"/>
    <property type="match status" value="1"/>
</dbReference>
<evidence type="ECO:0000256" key="5">
    <source>
        <dbReference type="SAM" id="Phobius"/>
    </source>
</evidence>
<dbReference type="GO" id="GO:0022857">
    <property type="term" value="F:transmembrane transporter activity"/>
    <property type="evidence" value="ECO:0007669"/>
    <property type="project" value="InterPro"/>
</dbReference>
<dbReference type="Pfam" id="PF00083">
    <property type="entry name" value="Sugar_tr"/>
    <property type="match status" value="1"/>
</dbReference>
<dbReference type="PROSITE" id="PS50850">
    <property type="entry name" value="MFS"/>
    <property type="match status" value="1"/>
</dbReference>
<evidence type="ECO:0000313" key="7">
    <source>
        <dbReference type="EMBL" id="JAT96931.1"/>
    </source>
</evidence>
<feature type="transmembrane region" description="Helical" evidence="5">
    <location>
        <begin position="410"/>
        <end position="432"/>
    </location>
</feature>
<feature type="transmembrane region" description="Helical" evidence="5">
    <location>
        <begin position="209"/>
        <end position="227"/>
    </location>
</feature>
<dbReference type="GO" id="GO:0016020">
    <property type="term" value="C:membrane"/>
    <property type="evidence" value="ECO:0007669"/>
    <property type="project" value="UniProtKB-SubCell"/>
</dbReference>
<feature type="transmembrane region" description="Helical" evidence="5">
    <location>
        <begin position="379"/>
        <end position="398"/>
    </location>
</feature>
<accession>A0A1E1XCU6</accession>
<evidence type="ECO:0000256" key="3">
    <source>
        <dbReference type="ARBA" id="ARBA00022989"/>
    </source>
</evidence>
<feature type="transmembrane region" description="Helical" evidence="5">
    <location>
        <begin position="180"/>
        <end position="203"/>
    </location>
</feature>
<feature type="transmembrane region" description="Helical" evidence="5">
    <location>
        <begin position="350"/>
        <end position="367"/>
    </location>
</feature>
<keyword evidence="4 5" id="KW-0472">Membrane</keyword>
<evidence type="ECO:0000259" key="6">
    <source>
        <dbReference type="PROSITE" id="PS50850"/>
    </source>
</evidence>
<dbReference type="InterPro" id="IPR020846">
    <property type="entry name" value="MFS_dom"/>
</dbReference>
<keyword evidence="3 5" id="KW-1133">Transmembrane helix</keyword>
<keyword evidence="2 5" id="KW-0812">Transmembrane</keyword>
<name>A0A1E1XCU6_9ACAR</name>
<evidence type="ECO:0000256" key="1">
    <source>
        <dbReference type="ARBA" id="ARBA00004141"/>
    </source>
</evidence>
<dbReference type="InterPro" id="IPR036259">
    <property type="entry name" value="MFS_trans_sf"/>
</dbReference>
<feature type="transmembrane region" description="Helical" evidence="5">
    <location>
        <begin position="295"/>
        <end position="313"/>
    </location>
</feature>
<feature type="domain" description="Major facilitator superfamily (MFS) profile" evidence="6">
    <location>
        <begin position="22"/>
        <end position="463"/>
    </location>
</feature>
<dbReference type="Gene3D" id="1.20.1250.20">
    <property type="entry name" value="MFS general substrate transporter like domains"/>
    <property type="match status" value="1"/>
</dbReference>
<proteinExistence type="evidence at transcript level"/>
<comment type="subcellular location">
    <subcellularLocation>
        <location evidence="1">Membrane</location>
        <topology evidence="1">Multi-pass membrane protein</topology>
    </subcellularLocation>
</comment>